<comment type="caution">
    <text evidence="2">The sequence shown here is derived from an EMBL/GenBank/DDBJ whole genome shotgun (WGS) entry which is preliminary data.</text>
</comment>
<organism evidence="2 3">
    <name type="scientific">Apiospora marii</name>
    <dbReference type="NCBI Taxonomy" id="335849"/>
    <lineage>
        <taxon>Eukaryota</taxon>
        <taxon>Fungi</taxon>
        <taxon>Dikarya</taxon>
        <taxon>Ascomycota</taxon>
        <taxon>Pezizomycotina</taxon>
        <taxon>Sordariomycetes</taxon>
        <taxon>Xylariomycetidae</taxon>
        <taxon>Amphisphaeriales</taxon>
        <taxon>Apiosporaceae</taxon>
        <taxon>Apiospora</taxon>
    </lineage>
</organism>
<keyword evidence="3" id="KW-1185">Reference proteome</keyword>
<gene>
    <name evidence="2" type="ORF">PG991_010559</name>
</gene>
<proteinExistence type="predicted"/>
<name>A0ABR1RBQ0_9PEZI</name>
<evidence type="ECO:0000313" key="3">
    <source>
        <dbReference type="Proteomes" id="UP001396898"/>
    </source>
</evidence>
<evidence type="ECO:0000313" key="2">
    <source>
        <dbReference type="EMBL" id="KAK8008008.1"/>
    </source>
</evidence>
<reference evidence="2 3" key="1">
    <citation type="submission" date="2023-01" db="EMBL/GenBank/DDBJ databases">
        <title>Analysis of 21 Apiospora genomes using comparative genomics revels a genus with tremendous synthesis potential of carbohydrate active enzymes and secondary metabolites.</title>
        <authorList>
            <person name="Sorensen T."/>
        </authorList>
    </citation>
    <scope>NUCLEOTIDE SEQUENCE [LARGE SCALE GENOMIC DNA]</scope>
    <source>
        <strain evidence="2 3">CBS 20057</strain>
    </source>
</reference>
<feature type="region of interest" description="Disordered" evidence="1">
    <location>
        <begin position="52"/>
        <end position="113"/>
    </location>
</feature>
<protein>
    <submittedName>
        <fullName evidence="2">Uncharacterized protein</fullName>
    </submittedName>
</protein>
<sequence length="234" mass="25988">MSRSIDAFNPRSNFNFPRQSNALSIFRTNLTAVHSPILPCCSLAKTLKAGTSQSEEEALSRVPFPPPVPPPRTRPTRRPARETRPQLPSGFGLPAPSSPARPQSVDPDHGFQTPYSSGFGHPAVALWFLLRLRFGSGHAGPADGSGWCSCRRRVPPPAPTQRVWRSPRVPPLGMTTTEFWRVLNRKMLCNGCYRVECGVAIIKRRTNLWMNCEKLAQSEQVYRGTQIAITIEEG</sequence>
<evidence type="ECO:0000256" key="1">
    <source>
        <dbReference type="SAM" id="MobiDB-lite"/>
    </source>
</evidence>
<accession>A0ABR1RBQ0</accession>
<dbReference type="Proteomes" id="UP001396898">
    <property type="component" value="Unassembled WGS sequence"/>
</dbReference>
<dbReference type="EMBL" id="JAQQWI010000016">
    <property type="protein sequence ID" value="KAK8008008.1"/>
    <property type="molecule type" value="Genomic_DNA"/>
</dbReference>
<feature type="compositionally biased region" description="Pro residues" evidence="1">
    <location>
        <begin position="63"/>
        <end position="73"/>
    </location>
</feature>